<dbReference type="EMBL" id="PDLL01000296">
    <property type="protein sequence ID" value="PYY68568.1"/>
    <property type="molecule type" value="Genomic_DNA"/>
</dbReference>
<dbReference type="InterPro" id="IPR018060">
    <property type="entry name" value="HTH_AraC"/>
</dbReference>
<dbReference type="GO" id="GO:0009893">
    <property type="term" value="P:positive regulation of metabolic process"/>
    <property type="evidence" value="ECO:0007669"/>
    <property type="project" value="UniProtKB-ARBA"/>
</dbReference>
<dbReference type="SMART" id="SM00342">
    <property type="entry name" value="HTH_ARAC"/>
    <property type="match status" value="1"/>
</dbReference>
<sequence>MAGQRQHRPSAGRQYRACHFIGIGHLTISDVLRVIRLSGGVFLEAELTAPWCINGRLSADDCKPFLATPRHIIASHFVAAGSMQIQIDGGAVMDVGAGELILLPRNDAHSFGSDLSIAPMPAREVNQSPEVGGISRIKYGGGGVATQLLCGFLGSETPFSPLLSSLPSLLKLDLRATASGVWIESSFRFAVSEITAGRVGSTTVIAKLSELLFVEAVGQYVASLPAERRGWLAGLRDPHIGRALALLHARPTEGWTAEALALEVGMSRSVFAERFTALVGQPPMQYLTLWRMHVAAQQLREGRGNVAQIGFAVGYESEAAFSRAFKRQFGTSPGIWRRQSV</sequence>
<dbReference type="PROSITE" id="PS01124">
    <property type="entry name" value="HTH_ARAC_FAMILY_2"/>
    <property type="match status" value="1"/>
</dbReference>
<dbReference type="InterPro" id="IPR020449">
    <property type="entry name" value="Tscrpt_reg_AraC-type_HTH"/>
</dbReference>
<keyword evidence="3" id="KW-0804">Transcription</keyword>
<dbReference type="GO" id="GO:0003700">
    <property type="term" value="F:DNA-binding transcription factor activity"/>
    <property type="evidence" value="ECO:0007669"/>
    <property type="project" value="InterPro"/>
</dbReference>
<dbReference type="Proteomes" id="UP000247437">
    <property type="component" value="Unassembled WGS sequence"/>
</dbReference>
<dbReference type="AlphaFoldDB" id="A0A2W0ESF0"/>
<dbReference type="InterPro" id="IPR009057">
    <property type="entry name" value="Homeodomain-like_sf"/>
</dbReference>
<feature type="domain" description="HTH araC/xylS-type" evidence="4">
    <location>
        <begin position="241"/>
        <end position="339"/>
    </location>
</feature>
<dbReference type="Pfam" id="PF12833">
    <property type="entry name" value="HTH_18"/>
    <property type="match status" value="1"/>
</dbReference>
<evidence type="ECO:0000313" key="6">
    <source>
        <dbReference type="Proteomes" id="UP000247437"/>
    </source>
</evidence>
<evidence type="ECO:0000313" key="5">
    <source>
        <dbReference type="EMBL" id="PYY68568.1"/>
    </source>
</evidence>
<proteinExistence type="predicted"/>
<evidence type="ECO:0000256" key="1">
    <source>
        <dbReference type="ARBA" id="ARBA00023015"/>
    </source>
</evidence>
<accession>A0A2W0ESF0</accession>
<gene>
    <name evidence="5" type="ORF">CRX42_21060</name>
</gene>
<dbReference type="InterPro" id="IPR018062">
    <property type="entry name" value="HTH_AraC-typ_CS"/>
</dbReference>
<organism evidence="5 6">
    <name type="scientific">Pseudomonas jessenii</name>
    <dbReference type="NCBI Taxonomy" id="77298"/>
    <lineage>
        <taxon>Bacteria</taxon>
        <taxon>Pseudomonadati</taxon>
        <taxon>Pseudomonadota</taxon>
        <taxon>Gammaproteobacteria</taxon>
        <taxon>Pseudomonadales</taxon>
        <taxon>Pseudomonadaceae</taxon>
        <taxon>Pseudomonas</taxon>
    </lineage>
</organism>
<dbReference type="Pfam" id="PF12852">
    <property type="entry name" value="Cupin_6"/>
    <property type="match status" value="1"/>
</dbReference>
<evidence type="ECO:0000259" key="4">
    <source>
        <dbReference type="PROSITE" id="PS01124"/>
    </source>
</evidence>
<dbReference type="PANTHER" id="PTHR11019:SF159">
    <property type="entry name" value="TRANSCRIPTIONAL REGULATOR-RELATED"/>
    <property type="match status" value="1"/>
</dbReference>
<dbReference type="InterPro" id="IPR032783">
    <property type="entry name" value="AraC_lig"/>
</dbReference>
<name>A0A2W0ESF0_PSEJE</name>
<keyword evidence="1" id="KW-0805">Transcription regulation</keyword>
<dbReference type="PROSITE" id="PS00041">
    <property type="entry name" value="HTH_ARAC_FAMILY_1"/>
    <property type="match status" value="1"/>
</dbReference>
<protein>
    <submittedName>
        <fullName evidence="5">AraC family transcriptional regulator</fullName>
    </submittedName>
</protein>
<dbReference type="GO" id="GO:0043565">
    <property type="term" value="F:sequence-specific DNA binding"/>
    <property type="evidence" value="ECO:0007669"/>
    <property type="project" value="InterPro"/>
</dbReference>
<dbReference type="OrthoDB" id="9783876at2"/>
<dbReference type="PRINTS" id="PR00032">
    <property type="entry name" value="HTHARAC"/>
</dbReference>
<comment type="caution">
    <text evidence="5">The sequence shown here is derived from an EMBL/GenBank/DDBJ whole genome shotgun (WGS) entry which is preliminary data.</text>
</comment>
<dbReference type="SUPFAM" id="SSF46689">
    <property type="entry name" value="Homeodomain-like"/>
    <property type="match status" value="2"/>
</dbReference>
<dbReference type="PANTHER" id="PTHR11019">
    <property type="entry name" value="HTH-TYPE TRANSCRIPTIONAL REGULATOR NIMR"/>
    <property type="match status" value="1"/>
</dbReference>
<reference evidence="5 6" key="1">
    <citation type="journal article" date="2018" name="Appl. Microbiol. Biotechnol.">
        <title>Characterization of the caprolactam degradation pathway in Pseudomonas jessenii using mass spectrometry-based proteomics.</title>
        <authorList>
            <person name="Otzen M."/>
            <person name="Palacio C."/>
            <person name="Janssen D.B."/>
        </authorList>
    </citation>
    <scope>NUCLEOTIDE SEQUENCE [LARGE SCALE GENOMIC DNA]</scope>
    <source>
        <strain evidence="5 6">GO3</strain>
    </source>
</reference>
<dbReference type="Gene3D" id="1.10.10.60">
    <property type="entry name" value="Homeodomain-like"/>
    <property type="match status" value="2"/>
</dbReference>
<evidence type="ECO:0000256" key="2">
    <source>
        <dbReference type="ARBA" id="ARBA00023125"/>
    </source>
</evidence>
<evidence type="ECO:0000256" key="3">
    <source>
        <dbReference type="ARBA" id="ARBA00023163"/>
    </source>
</evidence>
<keyword evidence="2" id="KW-0238">DNA-binding</keyword>